<dbReference type="Proteomes" id="UP001224412">
    <property type="component" value="Unassembled WGS sequence"/>
</dbReference>
<proteinExistence type="predicted"/>
<organism evidence="1 2">
    <name type="scientific">Corynebacterium pseudodiphtheriticum</name>
    <dbReference type="NCBI Taxonomy" id="37637"/>
    <lineage>
        <taxon>Bacteria</taxon>
        <taxon>Bacillati</taxon>
        <taxon>Actinomycetota</taxon>
        <taxon>Actinomycetes</taxon>
        <taxon>Mycobacteriales</taxon>
        <taxon>Corynebacteriaceae</taxon>
        <taxon>Corynebacterium</taxon>
    </lineage>
</organism>
<evidence type="ECO:0000313" key="1">
    <source>
        <dbReference type="EMBL" id="MDK4307642.1"/>
    </source>
</evidence>
<accession>A0AAP4BRN5</accession>
<name>A0AAP4BRN5_9CORY</name>
<dbReference type="EMBL" id="JASNVH010000013">
    <property type="protein sequence ID" value="MDK4307642.1"/>
    <property type="molecule type" value="Genomic_DNA"/>
</dbReference>
<sequence>MSVPKPRDPNAPSITPGELADELDHVFAQPATDLEMEAGQLERAHQILQRGLQEN</sequence>
<reference evidence="1" key="1">
    <citation type="submission" date="2023-05" db="EMBL/GenBank/DDBJ databases">
        <title>Metabolic capabilities are highly conserved among human nasal-associated Corynebacterium species in pangenomic analyses.</title>
        <authorList>
            <person name="Tran T.H."/>
            <person name="Roberts A.Q."/>
            <person name="Escapa I.F."/>
            <person name="Gao W."/>
            <person name="Conlan S."/>
            <person name="Kong H."/>
            <person name="Segre J.A."/>
            <person name="Kelly M.S."/>
            <person name="Lemon K.P."/>
        </authorList>
    </citation>
    <scope>NUCLEOTIDE SEQUENCE</scope>
    <source>
        <strain evidence="1">KPL2773</strain>
    </source>
</reference>
<gene>
    <name evidence="1" type="ORF">QPX42_08835</name>
</gene>
<dbReference type="RefSeq" id="WP_284571404.1">
    <property type="nucleotide sequence ID" value="NZ_JASNTY010000008.1"/>
</dbReference>
<evidence type="ECO:0000313" key="2">
    <source>
        <dbReference type="Proteomes" id="UP001224412"/>
    </source>
</evidence>
<protein>
    <submittedName>
        <fullName evidence="1">Uncharacterized protein</fullName>
    </submittedName>
</protein>
<comment type="caution">
    <text evidence="1">The sequence shown here is derived from an EMBL/GenBank/DDBJ whole genome shotgun (WGS) entry which is preliminary data.</text>
</comment>
<dbReference type="AlphaFoldDB" id="A0AAP4BRN5"/>